<feature type="transmembrane region" description="Helical" evidence="1">
    <location>
        <begin position="221"/>
        <end position="248"/>
    </location>
</feature>
<protein>
    <submittedName>
        <fullName evidence="2">(pine wood nematode) hypothetical protein</fullName>
    </submittedName>
</protein>
<keyword evidence="1" id="KW-0472">Membrane</keyword>
<dbReference type="InterPro" id="IPR019422">
    <property type="entry name" value="7TM_GPCR_serpentine_rcpt_Srh"/>
</dbReference>
<dbReference type="Proteomes" id="UP000095284">
    <property type="component" value="Unplaced"/>
</dbReference>
<reference evidence="6" key="1">
    <citation type="submission" date="2016-11" db="UniProtKB">
        <authorList>
            <consortium name="WormBaseParasite"/>
        </authorList>
    </citation>
    <scope>IDENTIFICATION</scope>
</reference>
<keyword evidence="1" id="KW-1133">Transmembrane helix</keyword>
<reference evidence="3" key="2">
    <citation type="submission" date="2020-08" db="EMBL/GenBank/DDBJ databases">
        <authorList>
            <person name="Kikuchi T."/>
        </authorList>
    </citation>
    <scope>NUCLEOTIDE SEQUENCE</scope>
    <source>
        <strain evidence="2">Ka4C1</strain>
    </source>
</reference>
<feature type="transmembrane region" description="Helical" evidence="1">
    <location>
        <begin position="69"/>
        <end position="91"/>
    </location>
</feature>
<feature type="transmembrane region" description="Helical" evidence="1">
    <location>
        <begin position="269"/>
        <end position="293"/>
    </location>
</feature>
<evidence type="ECO:0000313" key="2">
    <source>
        <dbReference type="EMBL" id="CAD5214096.1"/>
    </source>
</evidence>
<proteinExistence type="predicted"/>
<evidence type="ECO:0000256" key="1">
    <source>
        <dbReference type="SAM" id="Phobius"/>
    </source>
</evidence>
<keyword evidence="1" id="KW-0812">Transmembrane</keyword>
<evidence type="ECO:0000313" key="3">
    <source>
        <dbReference type="EMBL" id="CAG9094116.1"/>
    </source>
</evidence>
<dbReference type="OrthoDB" id="5873607at2759"/>
<dbReference type="Proteomes" id="UP000659654">
    <property type="component" value="Unassembled WGS sequence"/>
</dbReference>
<feature type="transmembrane region" description="Helical" evidence="1">
    <location>
        <begin position="156"/>
        <end position="178"/>
    </location>
</feature>
<sequence>MTFGPARGLYQSVRKVAGMISATCTVQENSGCERQLEKAYCAVKKARSCTVQTPAADLTIYRFYLLHEVLWAFLFDIAVFTFIPIAHLPHICYQSTGILKTVLGHYGNYCFLFIFTILCGGKAYAQWLCIFYRYILAYRHRAKYRMVLTYLARFELPWTPAFYCGVFLSGMLTFWALLRYFSGNPVATTATLRVVDPKVRELLVYFPQTTCMLQQTSSYEFVLLCGIFVLVGWGMLMAFLVLSLAYTLRTEKHSFSKTGRLQWMLFRSLVAQLSVTLVFLYFPILIWFLAGYFDSNYNMLIGLAACSFLAMHSTVDCVAILLYVRPFRQAIRNFFCNSTEVESFPKKSVT</sequence>
<accession>A0A1I7SCG9</accession>
<dbReference type="Proteomes" id="UP000582659">
    <property type="component" value="Unassembled WGS sequence"/>
</dbReference>
<dbReference type="Pfam" id="PF10318">
    <property type="entry name" value="7TM_GPCR_Srh"/>
    <property type="match status" value="1"/>
</dbReference>
<dbReference type="AlphaFoldDB" id="A0A1I7SCG9"/>
<name>A0A1I7SCG9_BURXY</name>
<keyword evidence="5" id="KW-1185">Reference proteome</keyword>
<dbReference type="PANTHER" id="PTHR46891">
    <property type="entry name" value="SERPENTINE RECEPTOR, CLASS H-RELATED"/>
    <property type="match status" value="1"/>
</dbReference>
<dbReference type="WBParaSite" id="BXY_1072100.1">
    <property type="protein sequence ID" value="BXY_1072100.1"/>
    <property type="gene ID" value="BXY_1072100"/>
</dbReference>
<feature type="transmembrane region" description="Helical" evidence="1">
    <location>
        <begin position="111"/>
        <end position="135"/>
    </location>
</feature>
<evidence type="ECO:0000313" key="5">
    <source>
        <dbReference type="Proteomes" id="UP000659654"/>
    </source>
</evidence>
<organism evidence="4 6">
    <name type="scientific">Bursaphelenchus xylophilus</name>
    <name type="common">Pinewood nematode worm</name>
    <name type="synonym">Aphelenchoides xylophilus</name>
    <dbReference type="NCBI Taxonomy" id="6326"/>
    <lineage>
        <taxon>Eukaryota</taxon>
        <taxon>Metazoa</taxon>
        <taxon>Ecdysozoa</taxon>
        <taxon>Nematoda</taxon>
        <taxon>Chromadorea</taxon>
        <taxon>Rhabditida</taxon>
        <taxon>Tylenchina</taxon>
        <taxon>Tylenchomorpha</taxon>
        <taxon>Aphelenchoidea</taxon>
        <taxon>Aphelenchoididae</taxon>
        <taxon>Bursaphelenchus</taxon>
    </lineage>
</organism>
<gene>
    <name evidence="2" type="ORF">BXYJ_LOCUS3359</name>
</gene>
<dbReference type="EMBL" id="CAJFDI010000002">
    <property type="protein sequence ID" value="CAD5214096.1"/>
    <property type="molecule type" value="Genomic_DNA"/>
</dbReference>
<feature type="transmembrane region" description="Helical" evidence="1">
    <location>
        <begin position="299"/>
        <end position="324"/>
    </location>
</feature>
<dbReference type="EMBL" id="CAJFCV020000002">
    <property type="protein sequence ID" value="CAG9094116.1"/>
    <property type="molecule type" value="Genomic_DNA"/>
</dbReference>
<evidence type="ECO:0000313" key="6">
    <source>
        <dbReference type="WBParaSite" id="BXY_1072100.1"/>
    </source>
</evidence>
<evidence type="ECO:0000313" key="4">
    <source>
        <dbReference type="Proteomes" id="UP000095284"/>
    </source>
</evidence>